<dbReference type="Proteomes" id="UP000187283">
    <property type="component" value="Unassembled WGS sequence"/>
</dbReference>
<comment type="caution">
    <text evidence="1">The sequence shown here is derived from an EMBL/GenBank/DDBJ whole genome shotgun (WGS) entry which is preliminary data.</text>
</comment>
<name>A0A1R1XII8_9FUNG</name>
<accession>A0A1R1XII8</accession>
<organism evidence="1 2">
    <name type="scientific">Smittium culicis</name>
    <dbReference type="NCBI Taxonomy" id="133412"/>
    <lineage>
        <taxon>Eukaryota</taxon>
        <taxon>Fungi</taxon>
        <taxon>Fungi incertae sedis</taxon>
        <taxon>Zoopagomycota</taxon>
        <taxon>Kickxellomycotina</taxon>
        <taxon>Harpellomycetes</taxon>
        <taxon>Harpellales</taxon>
        <taxon>Legeriomycetaceae</taxon>
        <taxon>Smittium</taxon>
    </lineage>
</organism>
<evidence type="ECO:0000313" key="2">
    <source>
        <dbReference type="Proteomes" id="UP000187283"/>
    </source>
</evidence>
<dbReference type="AlphaFoldDB" id="A0A1R1XII8"/>
<protein>
    <submittedName>
        <fullName evidence="1">Uncharacterized protein</fullName>
    </submittedName>
</protein>
<feature type="non-terminal residue" evidence="1">
    <location>
        <position position="59"/>
    </location>
</feature>
<reference evidence="1 2" key="1">
    <citation type="submission" date="2017-01" db="EMBL/GenBank/DDBJ databases">
        <authorList>
            <person name="Mah S.A."/>
            <person name="Swanson W.J."/>
            <person name="Moy G.W."/>
            <person name="Vacquier V.D."/>
        </authorList>
    </citation>
    <scope>NUCLEOTIDE SEQUENCE [LARGE SCALE GENOMIC DNA]</scope>
    <source>
        <strain evidence="1 2">GSMNP</strain>
    </source>
</reference>
<evidence type="ECO:0000313" key="1">
    <source>
        <dbReference type="EMBL" id="OMJ14426.1"/>
    </source>
</evidence>
<dbReference type="EMBL" id="LSSN01003071">
    <property type="protein sequence ID" value="OMJ14426.1"/>
    <property type="molecule type" value="Genomic_DNA"/>
</dbReference>
<gene>
    <name evidence="1" type="ORF">AYI70_g7874</name>
</gene>
<sequence length="59" mass="6759">MYKIYDVLGPKSNSFAELRVDRGVRPGPKFMFLGIELWACSVDTAIFDKRPVVNKKRVV</sequence>
<proteinExistence type="predicted"/>
<keyword evidence="2" id="KW-1185">Reference proteome</keyword>